<organism evidence="2">
    <name type="scientific">Absidia glauca</name>
    <name type="common">Pin mould</name>
    <dbReference type="NCBI Taxonomy" id="4829"/>
    <lineage>
        <taxon>Eukaryota</taxon>
        <taxon>Fungi</taxon>
        <taxon>Fungi incertae sedis</taxon>
        <taxon>Mucoromycota</taxon>
        <taxon>Mucoromycotina</taxon>
        <taxon>Mucoromycetes</taxon>
        <taxon>Mucorales</taxon>
        <taxon>Cunninghamellaceae</taxon>
        <taxon>Absidia</taxon>
    </lineage>
</organism>
<keyword evidence="1" id="KW-0812">Transmembrane</keyword>
<protein>
    <submittedName>
        <fullName evidence="2">Uncharacterized protein</fullName>
    </submittedName>
</protein>
<feature type="transmembrane region" description="Helical" evidence="1">
    <location>
        <begin position="50"/>
        <end position="72"/>
    </location>
</feature>
<keyword evidence="3" id="KW-1185">Reference proteome</keyword>
<keyword evidence="1" id="KW-1133">Transmembrane helix</keyword>
<proteinExistence type="predicted"/>
<evidence type="ECO:0000313" key="3">
    <source>
        <dbReference type="Proteomes" id="UP000078561"/>
    </source>
</evidence>
<evidence type="ECO:0000313" key="2">
    <source>
        <dbReference type="EMBL" id="SAM07258.1"/>
    </source>
</evidence>
<evidence type="ECO:0000256" key="1">
    <source>
        <dbReference type="SAM" id="Phobius"/>
    </source>
</evidence>
<dbReference type="InParanoid" id="A0A168RQR9"/>
<gene>
    <name evidence="2" type="primary">ABSGL_12897.1 scaffold 13518</name>
</gene>
<dbReference type="AlphaFoldDB" id="A0A168RQR9"/>
<dbReference type="Proteomes" id="UP000078561">
    <property type="component" value="Unassembled WGS sequence"/>
</dbReference>
<sequence length="81" mass="8792">MGVPSNNLVPFRSIVDLVAIAQLNITTRLSTPPYPLPMTLLTPLGCSPSFILWVMALGPIMSEGTDIALLLLKFTLEFCSE</sequence>
<accession>A0A168RQR9</accession>
<reference evidence="2" key="1">
    <citation type="submission" date="2016-04" db="EMBL/GenBank/DDBJ databases">
        <authorList>
            <person name="Evans L.H."/>
            <person name="Alamgir A."/>
            <person name="Owens N."/>
            <person name="Weber N.D."/>
            <person name="Virtaneva K."/>
            <person name="Barbian K."/>
            <person name="Babar A."/>
            <person name="Rosenke K."/>
        </authorList>
    </citation>
    <scope>NUCLEOTIDE SEQUENCE [LARGE SCALE GENOMIC DNA]</scope>
    <source>
        <strain evidence="2">CBS 101.48</strain>
    </source>
</reference>
<keyword evidence="1" id="KW-0472">Membrane</keyword>
<name>A0A168RQR9_ABSGL</name>
<dbReference type="EMBL" id="LT554731">
    <property type="protein sequence ID" value="SAM07258.1"/>
    <property type="molecule type" value="Genomic_DNA"/>
</dbReference>